<dbReference type="Proteomes" id="UP001164653">
    <property type="component" value="Chromosome"/>
</dbReference>
<evidence type="ECO:0000259" key="4">
    <source>
        <dbReference type="PROSITE" id="PS01124"/>
    </source>
</evidence>
<dbReference type="Pfam" id="PF12833">
    <property type="entry name" value="HTH_18"/>
    <property type="match status" value="1"/>
</dbReference>
<evidence type="ECO:0000313" key="5">
    <source>
        <dbReference type="EMBL" id="WAC15059.1"/>
    </source>
</evidence>
<protein>
    <submittedName>
        <fullName evidence="5">Helix-turn-helix domain-containing protein</fullName>
    </submittedName>
</protein>
<organism evidence="5 6">
    <name type="scientific">Dyadobacter pollutisoli</name>
    <dbReference type="NCBI Taxonomy" id="2910158"/>
    <lineage>
        <taxon>Bacteria</taxon>
        <taxon>Pseudomonadati</taxon>
        <taxon>Bacteroidota</taxon>
        <taxon>Cytophagia</taxon>
        <taxon>Cytophagales</taxon>
        <taxon>Spirosomataceae</taxon>
        <taxon>Dyadobacter</taxon>
    </lineage>
</organism>
<dbReference type="PANTHER" id="PTHR43280:SF32">
    <property type="entry name" value="TRANSCRIPTIONAL REGULATORY PROTEIN"/>
    <property type="match status" value="1"/>
</dbReference>
<name>A0A9E8SP62_9BACT</name>
<keyword evidence="2" id="KW-0238">DNA-binding</keyword>
<feature type="domain" description="HTH araC/xylS-type" evidence="4">
    <location>
        <begin position="183"/>
        <end position="281"/>
    </location>
</feature>
<keyword evidence="1" id="KW-0805">Transcription regulation</keyword>
<dbReference type="SUPFAM" id="SSF46689">
    <property type="entry name" value="Homeodomain-like"/>
    <property type="match status" value="1"/>
</dbReference>
<evidence type="ECO:0000313" key="6">
    <source>
        <dbReference type="Proteomes" id="UP001164653"/>
    </source>
</evidence>
<dbReference type="PANTHER" id="PTHR43280">
    <property type="entry name" value="ARAC-FAMILY TRANSCRIPTIONAL REGULATOR"/>
    <property type="match status" value="1"/>
</dbReference>
<evidence type="ECO:0000256" key="2">
    <source>
        <dbReference type="ARBA" id="ARBA00023125"/>
    </source>
</evidence>
<dbReference type="InterPro" id="IPR018060">
    <property type="entry name" value="HTH_AraC"/>
</dbReference>
<dbReference type="Gene3D" id="1.10.10.60">
    <property type="entry name" value="Homeodomain-like"/>
    <property type="match status" value="1"/>
</dbReference>
<dbReference type="PROSITE" id="PS01124">
    <property type="entry name" value="HTH_ARAC_FAMILY_2"/>
    <property type="match status" value="1"/>
</dbReference>
<evidence type="ECO:0000256" key="1">
    <source>
        <dbReference type="ARBA" id="ARBA00023015"/>
    </source>
</evidence>
<dbReference type="KEGG" id="dpf:ON006_14050"/>
<dbReference type="AlphaFoldDB" id="A0A9E8SP62"/>
<keyword evidence="6" id="KW-1185">Reference proteome</keyword>
<dbReference type="InterPro" id="IPR020449">
    <property type="entry name" value="Tscrpt_reg_AraC-type_HTH"/>
</dbReference>
<gene>
    <name evidence="5" type="ORF">ON006_14050</name>
</gene>
<dbReference type="RefSeq" id="WP_244820424.1">
    <property type="nucleotide sequence ID" value="NZ_CP112998.1"/>
</dbReference>
<evidence type="ECO:0000256" key="3">
    <source>
        <dbReference type="ARBA" id="ARBA00023163"/>
    </source>
</evidence>
<dbReference type="GO" id="GO:0043565">
    <property type="term" value="F:sequence-specific DNA binding"/>
    <property type="evidence" value="ECO:0007669"/>
    <property type="project" value="InterPro"/>
</dbReference>
<accession>A0A9E8SP62</accession>
<proteinExistence type="predicted"/>
<reference evidence="5" key="1">
    <citation type="submission" date="2022-11" db="EMBL/GenBank/DDBJ databases">
        <title>Dyadobacter pollutisoli sp. nov., isolated from plastic dumped soil.</title>
        <authorList>
            <person name="Kim J.M."/>
            <person name="Kim K.R."/>
            <person name="Lee J.K."/>
            <person name="Hao L."/>
            <person name="Jeon C.O."/>
        </authorList>
    </citation>
    <scope>NUCLEOTIDE SEQUENCE</scope>
    <source>
        <strain evidence="5">U1</strain>
    </source>
</reference>
<dbReference type="EMBL" id="CP112998">
    <property type="protein sequence ID" value="WAC15059.1"/>
    <property type="molecule type" value="Genomic_DNA"/>
</dbReference>
<keyword evidence="3" id="KW-0804">Transcription</keyword>
<sequence>MPKKTDIPLHYLSDDSVMGIAVHKIERTDDAIAMDLGVHRDNHGNFFFQEKGYSCLMVDFREVRLHGCGVFCILPGQVHYLTDTFDATGWFLATDMTALDEWQRAVVEEYAQNGMPVCITEQQSETLSKSLSLLSDISKSSEDHKQIILQNMLKVCLSVFACLFESEIRKNPSGNLRPAIITSEFRKLLAGQYKTVKSPAAYAAAMNISPSYLNEAVKETTGQSVSHWIQNEVIMESKRLLYYTNLSVKEISFSLGYEDHTYFSRLFRKVTGKSPGQFRDEYRE</sequence>
<dbReference type="GO" id="GO:0003700">
    <property type="term" value="F:DNA-binding transcription factor activity"/>
    <property type="evidence" value="ECO:0007669"/>
    <property type="project" value="InterPro"/>
</dbReference>
<dbReference type="SMART" id="SM00342">
    <property type="entry name" value="HTH_ARAC"/>
    <property type="match status" value="1"/>
</dbReference>
<dbReference type="InterPro" id="IPR009057">
    <property type="entry name" value="Homeodomain-like_sf"/>
</dbReference>
<dbReference type="PRINTS" id="PR00032">
    <property type="entry name" value="HTHARAC"/>
</dbReference>